<dbReference type="RefSeq" id="WP_225905671.1">
    <property type="nucleotide sequence ID" value="NZ_AP024597.1"/>
</dbReference>
<organism evidence="2 3">
    <name type="scientific">Stygiolobus caldivivus</name>
    <dbReference type="NCBI Taxonomy" id="2824673"/>
    <lineage>
        <taxon>Archaea</taxon>
        <taxon>Thermoproteota</taxon>
        <taxon>Thermoprotei</taxon>
        <taxon>Sulfolobales</taxon>
        <taxon>Sulfolobaceae</taxon>
        <taxon>Stygiolobus</taxon>
    </lineage>
</organism>
<keyword evidence="1" id="KW-0812">Transmembrane</keyword>
<name>A0A8D5U908_9CREN</name>
<dbReference type="Proteomes" id="UP000825123">
    <property type="component" value="Chromosome"/>
</dbReference>
<feature type="transmembrane region" description="Helical" evidence="1">
    <location>
        <begin position="79"/>
        <end position="99"/>
    </location>
</feature>
<evidence type="ECO:0000313" key="2">
    <source>
        <dbReference type="EMBL" id="BCU70956.1"/>
    </source>
</evidence>
<sequence length="101" mass="10841">MITIPDIPKSEIVYAIVTFLLGLLIGYLVKNIVKIGVVILAIIILLVVAGVISPHTILSFVQSTASTAIPEAEKYANEAITYIPYNSLIFIIGFVLGLIKG</sequence>
<accession>A0A8D5U908</accession>
<proteinExistence type="predicted"/>
<reference evidence="2 3" key="1">
    <citation type="submission" date="2021-04" db="EMBL/GenBank/DDBJ databases">
        <title>Complete genome sequence of Stygiolobus sp. KN-1.</title>
        <authorList>
            <person name="Nakamura K."/>
            <person name="Sakai H."/>
            <person name="Kurosawa N."/>
        </authorList>
    </citation>
    <scope>NUCLEOTIDE SEQUENCE [LARGE SCALE GENOMIC DNA]</scope>
    <source>
        <strain evidence="2 3">KN-1</strain>
    </source>
</reference>
<keyword evidence="3" id="KW-1185">Reference proteome</keyword>
<evidence type="ECO:0008006" key="4">
    <source>
        <dbReference type="Google" id="ProtNLM"/>
    </source>
</evidence>
<feature type="transmembrane region" description="Helical" evidence="1">
    <location>
        <begin position="35"/>
        <end position="58"/>
    </location>
</feature>
<protein>
    <recommendedName>
        <fullName evidence="4">FUN14 family protein</fullName>
    </recommendedName>
</protein>
<keyword evidence="1" id="KW-0472">Membrane</keyword>
<evidence type="ECO:0000313" key="3">
    <source>
        <dbReference type="Proteomes" id="UP000825123"/>
    </source>
</evidence>
<dbReference type="KEGG" id="csty:KN1_22530"/>
<evidence type="ECO:0000256" key="1">
    <source>
        <dbReference type="SAM" id="Phobius"/>
    </source>
</evidence>
<dbReference type="AlphaFoldDB" id="A0A8D5U908"/>
<dbReference type="EMBL" id="AP024597">
    <property type="protein sequence ID" value="BCU70956.1"/>
    <property type="molecule type" value="Genomic_DNA"/>
</dbReference>
<dbReference type="GeneID" id="66163984"/>
<gene>
    <name evidence="2" type="ORF">KN1_22530</name>
</gene>
<feature type="transmembrane region" description="Helical" evidence="1">
    <location>
        <begin position="12"/>
        <end position="29"/>
    </location>
</feature>
<keyword evidence="1" id="KW-1133">Transmembrane helix</keyword>